<evidence type="ECO:0000256" key="2">
    <source>
        <dbReference type="ARBA" id="ARBA00011900"/>
    </source>
</evidence>
<dbReference type="InterPro" id="IPR003356">
    <property type="entry name" value="DNA_methylase_A-5"/>
</dbReference>
<evidence type="ECO:0000259" key="9">
    <source>
        <dbReference type="Pfam" id="PF02384"/>
    </source>
</evidence>
<evidence type="ECO:0000313" key="12">
    <source>
        <dbReference type="Proteomes" id="UP001240589"/>
    </source>
</evidence>
<dbReference type="Gene3D" id="1.20.1260.30">
    <property type="match status" value="2"/>
</dbReference>
<dbReference type="InterPro" id="IPR029063">
    <property type="entry name" value="SAM-dependent_MTases_sf"/>
</dbReference>
<dbReference type="Proteomes" id="UP001240589">
    <property type="component" value="Unassembled WGS sequence"/>
</dbReference>
<dbReference type="InterPro" id="IPR038333">
    <property type="entry name" value="T1MK-like_N_sf"/>
</dbReference>
<dbReference type="AlphaFoldDB" id="A0AAW6Z9S2"/>
<evidence type="ECO:0000256" key="4">
    <source>
        <dbReference type="ARBA" id="ARBA00022679"/>
    </source>
</evidence>
<dbReference type="InterPro" id="IPR051537">
    <property type="entry name" value="DNA_Adenine_Mtase"/>
</dbReference>
<evidence type="ECO:0000256" key="7">
    <source>
        <dbReference type="ARBA" id="ARBA00047942"/>
    </source>
</evidence>
<comment type="caution">
    <text evidence="11">The sequence shown here is derived from an EMBL/GenBank/DDBJ whole genome shotgun (WGS) entry which is preliminary data.</text>
</comment>
<feature type="coiled-coil region" evidence="8">
    <location>
        <begin position="779"/>
        <end position="824"/>
    </location>
</feature>
<dbReference type="PRINTS" id="PR00507">
    <property type="entry name" value="N12N6MTFRASE"/>
</dbReference>
<dbReference type="PANTHER" id="PTHR42933:SF3">
    <property type="entry name" value="TYPE I RESTRICTION ENZYME MJAVIII METHYLASE SUBUNIT"/>
    <property type="match status" value="1"/>
</dbReference>
<dbReference type="GO" id="GO:0009307">
    <property type="term" value="P:DNA restriction-modification system"/>
    <property type="evidence" value="ECO:0007669"/>
    <property type="project" value="UniProtKB-KW"/>
</dbReference>
<dbReference type="GO" id="GO:0008170">
    <property type="term" value="F:N-methyltransferase activity"/>
    <property type="evidence" value="ECO:0007669"/>
    <property type="project" value="InterPro"/>
</dbReference>
<dbReference type="InterPro" id="IPR002052">
    <property type="entry name" value="DNA_methylase_N6_adenine_CS"/>
</dbReference>
<evidence type="ECO:0000256" key="3">
    <source>
        <dbReference type="ARBA" id="ARBA00022603"/>
    </source>
</evidence>
<accession>A0AAW6Z9S2</accession>
<dbReference type="PANTHER" id="PTHR42933">
    <property type="entry name" value="SLR6095 PROTEIN"/>
    <property type="match status" value="1"/>
</dbReference>
<evidence type="ECO:0000259" key="10">
    <source>
        <dbReference type="Pfam" id="PF12161"/>
    </source>
</evidence>
<evidence type="ECO:0000256" key="5">
    <source>
        <dbReference type="ARBA" id="ARBA00022691"/>
    </source>
</evidence>
<dbReference type="GO" id="GO:0003677">
    <property type="term" value="F:DNA binding"/>
    <property type="evidence" value="ECO:0007669"/>
    <property type="project" value="InterPro"/>
</dbReference>
<gene>
    <name evidence="11" type="ORF">QP792_10805</name>
</gene>
<dbReference type="Pfam" id="PF02384">
    <property type="entry name" value="N6_Mtase"/>
    <property type="match status" value="1"/>
</dbReference>
<evidence type="ECO:0000256" key="8">
    <source>
        <dbReference type="SAM" id="Coils"/>
    </source>
</evidence>
<evidence type="ECO:0000256" key="6">
    <source>
        <dbReference type="ARBA" id="ARBA00022747"/>
    </source>
</evidence>
<name>A0AAW6Z9S2_NEIMU</name>
<reference evidence="11" key="1">
    <citation type="submission" date="2023-05" db="EMBL/GenBank/DDBJ databases">
        <title>Genomic Catalog of Human Bladder Bacteria.</title>
        <authorList>
            <person name="Du J."/>
        </authorList>
    </citation>
    <scope>NUCLEOTIDE SEQUENCE</scope>
    <source>
        <strain evidence="11">UMB7974B</strain>
    </source>
</reference>
<protein>
    <recommendedName>
        <fullName evidence="2">site-specific DNA-methyltransferase (adenine-specific)</fullName>
        <ecNumber evidence="2">2.1.1.72</ecNumber>
    </recommendedName>
</protein>
<dbReference type="GO" id="GO:0009007">
    <property type="term" value="F:site-specific DNA-methyltransferase (adenine-specific) activity"/>
    <property type="evidence" value="ECO:0007669"/>
    <property type="project" value="UniProtKB-EC"/>
</dbReference>
<keyword evidence="6" id="KW-0680">Restriction system</keyword>
<sequence>MAIKKNQLYASLWAGCDELRGGMDASLYKDYVLTLLFLKYVSDKHKHGGGMIELPAGATFDDIVNLKNTADIGDRLNKIIAQIAEANDLKGVIDVADFNDEDKLGKGKEMIDRLSKLVGIFEKLNLSSNQAEDDDLLGDAYEYLMRHFATESGKSKGQFYTPAEVSRIMAKIIGISADCPSSTSVYDPTCGSGSLLLKAAAQANNQISLYGQEKDVATASLARMNMILHNNETAEINTGNTLSDPSFRDERGGLKTFDFAVANPPFSSKNWTSGITPSDDPFERFSYGIPPEKNGDYAFLLHLLKSLKPSGKGAIILPHGVLFRGNAEARIRTELLNLGLIKGIIGLPANLFYGTGIPACIIVIDKEHAQTAQFAEDGSRQVISGGSVFMIDASRGFIKDGNKNRLCEQDIHKIIDTFTKQEEIPHYSRMVHLSEIAAQDYNLNLPRYIDSGEVEDLQDLAAHLYGGIPAHDMDALEAYWQVLGRLKNELFAEHDGRFIAKIESSQIKAHILAHPDYAAFKAEHLAKFAAWHAQNDLNAIQPGSRPSELIHQWSESLLGAFKPSSLIEEYDFYQILMDYWAETLQDDVYLIAQDGWPAVKDLAEITKENNEAANLTVVFEETETDKKGKAKIKRISKKYRSEVIAPELVARRYFSDDLAKLEEKQNELERLSQELESHLEEHSGEENVLNDVLDAKGKLSAKLLKTALEEDGIEEDERAILQTAQTLMTQGKAAKEAVKTLSEALNLAIFKQFGQLSEAEIKQLVVQDKWLATLQSQIENRLENAIQQLISRLNTLEDRYRSPMAELAQEVEIWQSKVDAHLKNMGFGG</sequence>
<dbReference type="Pfam" id="PF12161">
    <property type="entry name" value="HsdM_N"/>
    <property type="match status" value="1"/>
</dbReference>
<dbReference type="PROSITE" id="PS00092">
    <property type="entry name" value="N6_MTASE"/>
    <property type="match status" value="1"/>
</dbReference>
<dbReference type="EC" id="2.1.1.72" evidence="2"/>
<dbReference type="SUPFAM" id="SSF53335">
    <property type="entry name" value="S-adenosyl-L-methionine-dependent methyltransferases"/>
    <property type="match status" value="1"/>
</dbReference>
<dbReference type="GO" id="GO:0032259">
    <property type="term" value="P:methylation"/>
    <property type="evidence" value="ECO:0007669"/>
    <property type="project" value="UniProtKB-KW"/>
</dbReference>
<feature type="domain" description="DNA methylase adenine-specific" evidence="9">
    <location>
        <begin position="133"/>
        <end position="456"/>
    </location>
</feature>
<feature type="coiled-coil region" evidence="8">
    <location>
        <begin position="651"/>
        <end position="688"/>
    </location>
</feature>
<proteinExistence type="inferred from homology"/>
<evidence type="ECO:0000256" key="1">
    <source>
        <dbReference type="ARBA" id="ARBA00006594"/>
    </source>
</evidence>
<comment type="similarity">
    <text evidence="1">Belongs to the N(4)/N(6)-methyltransferase family.</text>
</comment>
<dbReference type="RefSeq" id="WP_285047369.1">
    <property type="nucleotide sequence ID" value="NZ_JASOLC010000068.1"/>
</dbReference>
<dbReference type="EMBL" id="JASPBL010000070">
    <property type="protein sequence ID" value="MDK8362664.1"/>
    <property type="molecule type" value="Genomic_DNA"/>
</dbReference>
<keyword evidence="4" id="KW-0808">Transferase</keyword>
<dbReference type="InterPro" id="IPR022749">
    <property type="entry name" value="D12N6_MeTrfase_N"/>
</dbReference>
<dbReference type="PROSITE" id="PS51257">
    <property type="entry name" value="PROKAR_LIPOPROTEIN"/>
    <property type="match status" value="1"/>
</dbReference>
<feature type="domain" description="N6 adenine-specific DNA methyltransferase N-terminal" evidence="10">
    <location>
        <begin position="10"/>
        <end position="121"/>
    </location>
</feature>
<keyword evidence="3 11" id="KW-0489">Methyltransferase</keyword>
<keyword evidence="8" id="KW-0175">Coiled coil</keyword>
<comment type="catalytic activity">
    <reaction evidence="7">
        <text>a 2'-deoxyadenosine in DNA + S-adenosyl-L-methionine = an N(6)-methyl-2'-deoxyadenosine in DNA + S-adenosyl-L-homocysteine + H(+)</text>
        <dbReference type="Rhea" id="RHEA:15197"/>
        <dbReference type="Rhea" id="RHEA-COMP:12418"/>
        <dbReference type="Rhea" id="RHEA-COMP:12419"/>
        <dbReference type="ChEBI" id="CHEBI:15378"/>
        <dbReference type="ChEBI" id="CHEBI:57856"/>
        <dbReference type="ChEBI" id="CHEBI:59789"/>
        <dbReference type="ChEBI" id="CHEBI:90615"/>
        <dbReference type="ChEBI" id="CHEBI:90616"/>
        <dbReference type="EC" id="2.1.1.72"/>
    </reaction>
</comment>
<organism evidence="11 12">
    <name type="scientific">Neisseria mucosa</name>
    <dbReference type="NCBI Taxonomy" id="488"/>
    <lineage>
        <taxon>Bacteria</taxon>
        <taxon>Pseudomonadati</taxon>
        <taxon>Pseudomonadota</taxon>
        <taxon>Betaproteobacteria</taxon>
        <taxon>Neisseriales</taxon>
        <taxon>Neisseriaceae</taxon>
        <taxon>Neisseria</taxon>
    </lineage>
</organism>
<keyword evidence="5" id="KW-0949">S-adenosyl-L-methionine</keyword>
<dbReference type="Gene3D" id="3.40.50.150">
    <property type="entry name" value="Vaccinia Virus protein VP39"/>
    <property type="match status" value="1"/>
</dbReference>
<evidence type="ECO:0000313" key="11">
    <source>
        <dbReference type="EMBL" id="MDK8362664.1"/>
    </source>
</evidence>